<sequence length="67" mass="7511">MSKNDVRLSSGDQLRYTILTSEVTLVPAWHWVEKVHDTARHIWLGPLPAHVRAAGCCILSIGCYHLS</sequence>
<proteinExistence type="evidence at transcript level"/>
<dbReference type="AlphaFoldDB" id="F2DQD6"/>
<protein>
    <submittedName>
        <fullName evidence="1">Predicted protein</fullName>
    </submittedName>
</protein>
<name>F2DQD6_HORVV</name>
<dbReference type="EMBL" id="AK366104">
    <property type="protein sequence ID" value="BAJ97307.1"/>
    <property type="molecule type" value="mRNA"/>
</dbReference>
<organism evidence="1">
    <name type="scientific">Hordeum vulgare subsp. vulgare</name>
    <name type="common">Domesticated barley</name>
    <dbReference type="NCBI Taxonomy" id="112509"/>
    <lineage>
        <taxon>Eukaryota</taxon>
        <taxon>Viridiplantae</taxon>
        <taxon>Streptophyta</taxon>
        <taxon>Embryophyta</taxon>
        <taxon>Tracheophyta</taxon>
        <taxon>Spermatophyta</taxon>
        <taxon>Magnoliopsida</taxon>
        <taxon>Liliopsida</taxon>
        <taxon>Poales</taxon>
        <taxon>Poaceae</taxon>
        <taxon>BOP clade</taxon>
        <taxon>Pooideae</taxon>
        <taxon>Triticodae</taxon>
        <taxon>Triticeae</taxon>
        <taxon>Hordeinae</taxon>
        <taxon>Hordeum</taxon>
    </lineage>
</organism>
<reference evidence="1" key="1">
    <citation type="journal article" date="2011" name="Plant Physiol.">
        <title>Comprehensive sequence analysis of 24,783 barley full-length cDNAs derived from 12 clone libraries.</title>
        <authorList>
            <person name="Matsumoto T."/>
            <person name="Tanaka T."/>
            <person name="Sakai H."/>
            <person name="Amano N."/>
            <person name="Kanamori H."/>
            <person name="Kurita K."/>
            <person name="Kikuta A."/>
            <person name="Kamiya K."/>
            <person name="Yamamoto M."/>
            <person name="Ikawa H."/>
            <person name="Fujii N."/>
            <person name="Hori K."/>
            <person name="Itoh T."/>
            <person name="Sato K."/>
        </authorList>
    </citation>
    <scope>NUCLEOTIDE SEQUENCE</scope>
    <source>
        <tissue evidence="1">Shoot and root</tissue>
    </source>
</reference>
<accession>F2DQD6</accession>
<evidence type="ECO:0000313" key="1">
    <source>
        <dbReference type="EMBL" id="BAJ97307.1"/>
    </source>
</evidence>